<feature type="region of interest" description="Disordered" evidence="1">
    <location>
        <begin position="1"/>
        <end position="28"/>
    </location>
</feature>
<comment type="caution">
    <text evidence="2">The sequence shown here is derived from an EMBL/GenBank/DDBJ whole genome shotgun (WGS) entry which is preliminary data.</text>
</comment>
<dbReference type="EMBL" id="JARYMX010000008">
    <property type="protein sequence ID" value="KAJ9539114.1"/>
    <property type="molecule type" value="Genomic_DNA"/>
</dbReference>
<feature type="region of interest" description="Disordered" evidence="1">
    <location>
        <begin position="88"/>
        <end position="109"/>
    </location>
</feature>
<dbReference type="Proteomes" id="UP001172457">
    <property type="component" value="Chromosome 8"/>
</dbReference>
<protein>
    <submittedName>
        <fullName evidence="2">Uncharacterized protein</fullName>
    </submittedName>
</protein>
<name>A0AA38S9T0_9ASTR</name>
<evidence type="ECO:0000313" key="3">
    <source>
        <dbReference type="Proteomes" id="UP001172457"/>
    </source>
</evidence>
<evidence type="ECO:0000256" key="1">
    <source>
        <dbReference type="SAM" id="MobiDB-lite"/>
    </source>
</evidence>
<keyword evidence="3" id="KW-1185">Reference proteome</keyword>
<sequence>MKGSDPLPKKGCVSASQASGRAPELSERPVAVLERKVKRMWNKESSTEKVQGRESEEIWEQEAEMLEKYRDSSQIDFGDEIRISGRKLERKERERSRERERGRERKREIEKREGVGEEKFGRGFQIPLFRSEGSPGLWPDYILGNFYRELKHAPLGLTLNGPWLLTPRFELGGRNSWVEGLADHGLAGGRVRKRQLNPTHLTNRVEFFNPTHEGSCQGLAGWRVIGGLVGHKWVGGS</sequence>
<organism evidence="2 3">
    <name type="scientific">Centaurea solstitialis</name>
    <name type="common">yellow star-thistle</name>
    <dbReference type="NCBI Taxonomy" id="347529"/>
    <lineage>
        <taxon>Eukaryota</taxon>
        <taxon>Viridiplantae</taxon>
        <taxon>Streptophyta</taxon>
        <taxon>Embryophyta</taxon>
        <taxon>Tracheophyta</taxon>
        <taxon>Spermatophyta</taxon>
        <taxon>Magnoliopsida</taxon>
        <taxon>eudicotyledons</taxon>
        <taxon>Gunneridae</taxon>
        <taxon>Pentapetalae</taxon>
        <taxon>asterids</taxon>
        <taxon>campanulids</taxon>
        <taxon>Asterales</taxon>
        <taxon>Asteraceae</taxon>
        <taxon>Carduoideae</taxon>
        <taxon>Cardueae</taxon>
        <taxon>Centaureinae</taxon>
        <taxon>Centaurea</taxon>
    </lineage>
</organism>
<evidence type="ECO:0000313" key="2">
    <source>
        <dbReference type="EMBL" id="KAJ9539114.1"/>
    </source>
</evidence>
<proteinExistence type="predicted"/>
<reference evidence="2" key="1">
    <citation type="submission" date="2023-03" db="EMBL/GenBank/DDBJ databases">
        <title>Chromosome-scale reference genome and RAD-based genetic map of yellow starthistle (Centaurea solstitialis) reveal putative structural variation and QTLs associated with invader traits.</title>
        <authorList>
            <person name="Reatini B."/>
            <person name="Cang F.A."/>
            <person name="Jiang Q."/>
            <person name="Mckibben M.T.W."/>
            <person name="Barker M.S."/>
            <person name="Rieseberg L.H."/>
            <person name="Dlugosch K.M."/>
        </authorList>
    </citation>
    <scope>NUCLEOTIDE SEQUENCE</scope>
    <source>
        <strain evidence="2">CAN-66</strain>
        <tissue evidence="2">Leaf</tissue>
    </source>
</reference>
<gene>
    <name evidence="2" type="ORF">OSB04_031847</name>
</gene>
<accession>A0AA38S9T0</accession>
<dbReference type="AlphaFoldDB" id="A0AA38S9T0"/>